<evidence type="ECO:0000313" key="8">
    <source>
        <dbReference type="Ensembl" id="ENSMAMP00000001932.2"/>
    </source>
</evidence>
<dbReference type="PROSITE" id="PS50021">
    <property type="entry name" value="CH"/>
    <property type="match status" value="1"/>
</dbReference>
<dbReference type="GO" id="GO:0051015">
    <property type="term" value="F:actin filament binding"/>
    <property type="evidence" value="ECO:0007669"/>
    <property type="project" value="TreeGrafter"/>
</dbReference>
<dbReference type="GO" id="GO:0005640">
    <property type="term" value="C:nuclear outer membrane"/>
    <property type="evidence" value="ECO:0007669"/>
    <property type="project" value="TreeGrafter"/>
</dbReference>
<dbReference type="AlphaFoldDB" id="A0A3Q3KKH0"/>
<evidence type="ECO:0000256" key="1">
    <source>
        <dbReference type="ARBA" id="ARBA00004370"/>
    </source>
</evidence>
<keyword evidence="5" id="KW-0472">Membrane</keyword>
<dbReference type="PANTHER" id="PTHR47535">
    <property type="entry name" value="MUSCLE-SPECIFIC PROTEIN 300 KDA, ISOFORM G"/>
    <property type="match status" value="1"/>
</dbReference>
<organism evidence="8 9">
    <name type="scientific">Mastacembelus armatus</name>
    <name type="common">zig-zag eel</name>
    <dbReference type="NCBI Taxonomy" id="205130"/>
    <lineage>
        <taxon>Eukaryota</taxon>
        <taxon>Metazoa</taxon>
        <taxon>Chordata</taxon>
        <taxon>Craniata</taxon>
        <taxon>Vertebrata</taxon>
        <taxon>Euteleostomi</taxon>
        <taxon>Actinopterygii</taxon>
        <taxon>Neopterygii</taxon>
        <taxon>Teleostei</taxon>
        <taxon>Neoteleostei</taxon>
        <taxon>Acanthomorphata</taxon>
        <taxon>Anabantaria</taxon>
        <taxon>Synbranchiformes</taxon>
        <taxon>Mastacembelidae</taxon>
        <taxon>Mastacembelus</taxon>
    </lineage>
</organism>
<reference evidence="8" key="1">
    <citation type="submission" date="2025-08" db="UniProtKB">
        <authorList>
            <consortium name="Ensembl"/>
        </authorList>
    </citation>
    <scope>IDENTIFICATION</scope>
</reference>
<dbReference type="Proteomes" id="UP000261640">
    <property type="component" value="Unplaced"/>
</dbReference>
<dbReference type="PROSITE" id="PS00019">
    <property type="entry name" value="ACTININ_1"/>
    <property type="match status" value="1"/>
</dbReference>
<dbReference type="InterPro" id="IPR052403">
    <property type="entry name" value="LINC-complex_assoc"/>
</dbReference>
<dbReference type="InterPro" id="IPR001715">
    <property type="entry name" value="CH_dom"/>
</dbReference>
<accession>A0A3Q3KKH0</accession>
<evidence type="ECO:0000256" key="6">
    <source>
        <dbReference type="ARBA" id="ARBA00023203"/>
    </source>
</evidence>
<dbReference type="Pfam" id="PF00307">
    <property type="entry name" value="CH"/>
    <property type="match status" value="1"/>
</dbReference>
<dbReference type="InterPro" id="IPR036872">
    <property type="entry name" value="CH_dom_sf"/>
</dbReference>
<evidence type="ECO:0000256" key="2">
    <source>
        <dbReference type="ARBA" id="ARBA00022692"/>
    </source>
</evidence>
<dbReference type="GeneTree" id="ENSGT00940000154656"/>
<dbReference type="InterPro" id="IPR001589">
    <property type="entry name" value="Actinin_actin-bd_CS"/>
</dbReference>
<keyword evidence="6" id="KW-0009">Actin-binding</keyword>
<evidence type="ECO:0000256" key="3">
    <source>
        <dbReference type="ARBA" id="ARBA00022737"/>
    </source>
</evidence>
<name>A0A3Q3KKH0_9TELE</name>
<dbReference type="STRING" id="205130.ENSMAMP00000001932"/>
<dbReference type="SUPFAM" id="SSF47576">
    <property type="entry name" value="Calponin-homology domain, CH-domain"/>
    <property type="match status" value="1"/>
</dbReference>
<protein>
    <recommendedName>
        <fullName evidence="7">Calponin-homology (CH) domain-containing protein</fullName>
    </recommendedName>
</protein>
<evidence type="ECO:0000259" key="7">
    <source>
        <dbReference type="PROSITE" id="PS50021"/>
    </source>
</evidence>
<evidence type="ECO:0000256" key="4">
    <source>
        <dbReference type="ARBA" id="ARBA00022989"/>
    </source>
</evidence>
<evidence type="ECO:0000256" key="5">
    <source>
        <dbReference type="ARBA" id="ARBA00023136"/>
    </source>
</evidence>
<keyword evidence="3" id="KW-0677">Repeat</keyword>
<feature type="domain" description="Calponin-homology (CH)" evidence="7">
    <location>
        <begin position="40"/>
        <end position="105"/>
    </location>
</feature>
<dbReference type="Ensembl" id="ENSMAMT00000001972.2">
    <property type="protein sequence ID" value="ENSMAMP00000001932.2"/>
    <property type="gene ID" value="ENSMAMG00000001336.2"/>
</dbReference>
<dbReference type="GO" id="GO:0005737">
    <property type="term" value="C:cytoplasm"/>
    <property type="evidence" value="ECO:0007669"/>
    <property type="project" value="TreeGrafter"/>
</dbReference>
<dbReference type="GO" id="GO:0034993">
    <property type="term" value="C:meiotic nuclear membrane microtubule tethering complex"/>
    <property type="evidence" value="ECO:0007669"/>
    <property type="project" value="TreeGrafter"/>
</dbReference>
<dbReference type="InParanoid" id="A0A3Q3KKH0"/>
<sequence>MKNIPQTLSYLSLPYYCIQETLYKFIYLSISVFLTVEHEQIQKRTFTNWINFQLAKRSPPSFVSDLFSDIRDGPQLLDLLEVMSGQLRSWPALCPSVLVIPPLIL</sequence>
<proteinExistence type="predicted"/>
<keyword evidence="9" id="KW-1185">Reference proteome</keyword>
<dbReference type="Gene3D" id="1.10.418.10">
    <property type="entry name" value="Calponin-like domain"/>
    <property type="match status" value="1"/>
</dbReference>
<keyword evidence="4" id="KW-1133">Transmembrane helix</keyword>
<keyword evidence="2" id="KW-0812">Transmembrane</keyword>
<evidence type="ECO:0000313" key="9">
    <source>
        <dbReference type="Proteomes" id="UP000261640"/>
    </source>
</evidence>
<comment type="subcellular location">
    <subcellularLocation>
        <location evidence="1">Membrane</location>
    </subcellularLocation>
</comment>
<reference evidence="8" key="2">
    <citation type="submission" date="2025-09" db="UniProtKB">
        <authorList>
            <consortium name="Ensembl"/>
        </authorList>
    </citation>
    <scope>IDENTIFICATION</scope>
</reference>
<dbReference type="GO" id="GO:0007097">
    <property type="term" value="P:nuclear migration"/>
    <property type="evidence" value="ECO:0007669"/>
    <property type="project" value="TreeGrafter"/>
</dbReference>
<dbReference type="PANTHER" id="PTHR47535:SF9">
    <property type="entry name" value="CALPONIN-HOMOLOGY (CH) DOMAIN-CONTAINING PROTEIN"/>
    <property type="match status" value="1"/>
</dbReference>